<dbReference type="InParanoid" id="B9GXY2"/>
<name>B9GXY2_POPTR</name>
<dbReference type="AlphaFoldDB" id="B9GXY2"/>
<dbReference type="Proteomes" id="UP000006729">
    <property type="component" value="Chromosome 3"/>
</dbReference>
<evidence type="ECO:0000313" key="1">
    <source>
        <dbReference type="EMBL" id="PNT46930.1"/>
    </source>
</evidence>
<dbReference type="HOGENOM" id="CLU_1858682_0_0_1"/>
<evidence type="ECO:0000313" key="2">
    <source>
        <dbReference type="Proteomes" id="UP000006729"/>
    </source>
</evidence>
<organism evidence="1 2">
    <name type="scientific">Populus trichocarpa</name>
    <name type="common">Western balsam poplar</name>
    <name type="synonym">Populus balsamifera subsp. trichocarpa</name>
    <dbReference type="NCBI Taxonomy" id="3694"/>
    <lineage>
        <taxon>Eukaryota</taxon>
        <taxon>Viridiplantae</taxon>
        <taxon>Streptophyta</taxon>
        <taxon>Embryophyta</taxon>
        <taxon>Tracheophyta</taxon>
        <taxon>Spermatophyta</taxon>
        <taxon>Magnoliopsida</taxon>
        <taxon>eudicotyledons</taxon>
        <taxon>Gunneridae</taxon>
        <taxon>Pentapetalae</taxon>
        <taxon>rosids</taxon>
        <taxon>fabids</taxon>
        <taxon>Malpighiales</taxon>
        <taxon>Salicaceae</taxon>
        <taxon>Saliceae</taxon>
        <taxon>Populus</taxon>
    </lineage>
</organism>
<proteinExistence type="predicted"/>
<reference evidence="1 2" key="1">
    <citation type="journal article" date="2006" name="Science">
        <title>The genome of black cottonwood, Populus trichocarpa (Torr. &amp; Gray).</title>
        <authorList>
            <person name="Tuskan G.A."/>
            <person name="Difazio S."/>
            <person name="Jansson S."/>
            <person name="Bohlmann J."/>
            <person name="Grigoriev I."/>
            <person name="Hellsten U."/>
            <person name="Putnam N."/>
            <person name="Ralph S."/>
            <person name="Rombauts S."/>
            <person name="Salamov A."/>
            <person name="Schein J."/>
            <person name="Sterck L."/>
            <person name="Aerts A."/>
            <person name="Bhalerao R.R."/>
            <person name="Bhalerao R.P."/>
            <person name="Blaudez D."/>
            <person name="Boerjan W."/>
            <person name="Brun A."/>
            <person name="Brunner A."/>
            <person name="Busov V."/>
            <person name="Campbell M."/>
            <person name="Carlson J."/>
            <person name="Chalot M."/>
            <person name="Chapman J."/>
            <person name="Chen G.L."/>
            <person name="Cooper D."/>
            <person name="Coutinho P.M."/>
            <person name="Couturier J."/>
            <person name="Covert S."/>
            <person name="Cronk Q."/>
            <person name="Cunningham R."/>
            <person name="Davis J."/>
            <person name="Degroeve S."/>
            <person name="Dejardin A."/>
            <person name="Depamphilis C."/>
            <person name="Detter J."/>
            <person name="Dirks B."/>
            <person name="Dubchak I."/>
            <person name="Duplessis S."/>
            <person name="Ehlting J."/>
            <person name="Ellis B."/>
            <person name="Gendler K."/>
            <person name="Goodstein D."/>
            <person name="Gribskov M."/>
            <person name="Grimwood J."/>
            <person name="Groover A."/>
            <person name="Gunter L."/>
            <person name="Hamberger B."/>
            <person name="Heinze B."/>
            <person name="Helariutta Y."/>
            <person name="Henrissat B."/>
            <person name="Holligan D."/>
            <person name="Holt R."/>
            <person name="Huang W."/>
            <person name="Islam-Faridi N."/>
            <person name="Jones S."/>
            <person name="Jones-Rhoades M."/>
            <person name="Jorgensen R."/>
            <person name="Joshi C."/>
            <person name="Kangasjarvi J."/>
            <person name="Karlsson J."/>
            <person name="Kelleher C."/>
            <person name="Kirkpatrick R."/>
            <person name="Kirst M."/>
            <person name="Kohler A."/>
            <person name="Kalluri U."/>
            <person name="Larimer F."/>
            <person name="Leebens-Mack J."/>
            <person name="Leple J.C."/>
            <person name="Locascio P."/>
            <person name="Lou Y."/>
            <person name="Lucas S."/>
            <person name="Martin F."/>
            <person name="Montanini B."/>
            <person name="Napoli C."/>
            <person name="Nelson D.R."/>
            <person name="Nelson C."/>
            <person name="Nieminen K."/>
            <person name="Nilsson O."/>
            <person name="Pereda V."/>
            <person name="Peter G."/>
            <person name="Philippe R."/>
            <person name="Pilate G."/>
            <person name="Poliakov A."/>
            <person name="Razumovskaya J."/>
            <person name="Richardson P."/>
            <person name="Rinaldi C."/>
            <person name="Ritland K."/>
            <person name="Rouze P."/>
            <person name="Ryaboy D."/>
            <person name="Schmutz J."/>
            <person name="Schrader J."/>
            <person name="Segerman B."/>
            <person name="Shin H."/>
            <person name="Siddiqui A."/>
            <person name="Sterky F."/>
            <person name="Terry A."/>
            <person name="Tsai C.J."/>
            <person name="Uberbacher E."/>
            <person name="Unneberg P."/>
            <person name="Vahala J."/>
            <person name="Wall K."/>
            <person name="Wessler S."/>
            <person name="Yang G."/>
            <person name="Yin T."/>
            <person name="Douglas C."/>
            <person name="Marra M."/>
            <person name="Sandberg G."/>
            <person name="Van de Peer Y."/>
            <person name="Rokhsar D."/>
        </authorList>
    </citation>
    <scope>NUCLEOTIDE SEQUENCE [LARGE SCALE GENOMIC DNA]</scope>
    <source>
        <strain evidence="2">cv. Nisqually</strain>
    </source>
</reference>
<gene>
    <name evidence="1" type="ORF">POPTR_003G222100</name>
</gene>
<accession>B9GXY2</accession>
<sequence>MVQARDDMNTSICGLAYSFPMQILAPPPNGAREYGADLAISTCSVNTRNQTVVRNTKNPTQEWGGYIMWKHEPLSVKSIILILLASPPTASTKLDFNSFFSELGYHLVLIAKQEPVPSEHGIDSPVYIPVNMTLFLIM</sequence>
<keyword evidence="2" id="KW-1185">Reference proteome</keyword>
<protein>
    <submittedName>
        <fullName evidence="1">Uncharacterized protein</fullName>
    </submittedName>
</protein>
<dbReference type="EMBL" id="CM009292">
    <property type="protein sequence ID" value="PNT46930.1"/>
    <property type="molecule type" value="Genomic_DNA"/>
</dbReference>